<dbReference type="SUPFAM" id="SSF55424">
    <property type="entry name" value="FAD/NAD-linked reductases, dimerisation (C-terminal) domain"/>
    <property type="match status" value="1"/>
</dbReference>
<comment type="cofactor">
    <cofactor evidence="10">
        <name>FAD</name>
        <dbReference type="ChEBI" id="CHEBI:57692"/>
    </cofactor>
    <text evidence="10">Binds 1 FAD per subunit.</text>
</comment>
<dbReference type="NCBIfam" id="TIGR01350">
    <property type="entry name" value="lipoamide_DH"/>
    <property type="match status" value="1"/>
</dbReference>
<dbReference type="SUPFAM" id="SSF51905">
    <property type="entry name" value="FAD/NAD(P)-binding domain"/>
    <property type="match status" value="1"/>
</dbReference>
<keyword evidence="8 10" id="KW-0520">NAD</keyword>
<comment type="miscellaneous">
    <text evidence="10">The active site is a redox-active disulfide bond.</text>
</comment>
<keyword evidence="10" id="KW-0560">Oxidoreductase</keyword>
<dbReference type="PRINTS" id="PR00411">
    <property type="entry name" value="PNDRDTASEI"/>
</dbReference>
<dbReference type="InterPro" id="IPR001100">
    <property type="entry name" value="Pyr_nuc-diS_OxRdtase"/>
</dbReference>
<protein>
    <recommendedName>
        <fullName evidence="4 10">Dihydrolipoyl dehydrogenase</fullName>
        <ecNumber evidence="3 10">1.8.1.4</ecNumber>
    </recommendedName>
</protein>
<dbReference type="InterPro" id="IPR023753">
    <property type="entry name" value="FAD/NAD-binding_dom"/>
</dbReference>
<feature type="domain" description="FAD/NAD(P)-binding" evidence="12">
    <location>
        <begin position="6"/>
        <end position="340"/>
    </location>
</feature>
<accession>A0ABP8ICQ3</accession>
<sequence>MSNKQFDVVVIGGGPGGYIAAIRAAQLGFNVACIDEWKNAKGGPALGGTCTNVGCIPSKALLQSSEHFEHASKHFADHGIQVEGLGLDLAKMVGRKDAVVKQNNDGITYLFKKNKVTSFHGRGSFVKAGGVGYEIKVAGAAGAEETIEGKHIIVATGSNARALPGAAFDEEFILSNDGALRIPGVPKKLGLIGSGVIGLEMGSVWRRLGAEVTVLEALPTFLGAVDEQIAKEAQKAFVKQGLKIELGVKVGEVKTSKKGVSVAWTNAKGEAQTLEVDKLIVSIGRVPNTIGLNTEAVGLKLDERGAIVVDDECKTSLPNVWAIGDVVRGPMLAHKAEEEGVAVAERIAGQHGHVNFNTIPWVIYTSPEIAWVGQTEQQLKAEGRAYKAGTFPFLANGRARALGDTTGMVKFLADAATDEILGVHIVGPMASELISEAVVAMEFKASAEDIARICHAHPSLSEATKEAALAVDKRTLNF</sequence>
<evidence type="ECO:0000256" key="1">
    <source>
        <dbReference type="ARBA" id="ARBA00004496"/>
    </source>
</evidence>
<dbReference type="RefSeq" id="WP_345541200.1">
    <property type="nucleotide sequence ID" value="NZ_BAABGJ010000080.1"/>
</dbReference>
<dbReference type="InterPro" id="IPR036188">
    <property type="entry name" value="FAD/NAD-bd_sf"/>
</dbReference>
<keyword evidence="6 10" id="KW-0285">Flavoprotein</keyword>
<evidence type="ECO:0000256" key="7">
    <source>
        <dbReference type="ARBA" id="ARBA00022827"/>
    </source>
</evidence>
<evidence type="ECO:0000256" key="2">
    <source>
        <dbReference type="ARBA" id="ARBA00007532"/>
    </source>
</evidence>
<evidence type="ECO:0000256" key="10">
    <source>
        <dbReference type="RuleBase" id="RU003692"/>
    </source>
</evidence>
<evidence type="ECO:0000256" key="8">
    <source>
        <dbReference type="ARBA" id="ARBA00023027"/>
    </source>
</evidence>
<feature type="domain" description="Pyridine nucleotide-disulphide oxidoreductase dimerisation" evidence="11">
    <location>
        <begin position="359"/>
        <end position="468"/>
    </location>
</feature>
<dbReference type="PANTHER" id="PTHR22912:SF224">
    <property type="entry name" value="DIHYDROLIPOYL DEHYDROGENASE"/>
    <property type="match status" value="1"/>
</dbReference>
<evidence type="ECO:0000313" key="14">
    <source>
        <dbReference type="Proteomes" id="UP001500975"/>
    </source>
</evidence>
<comment type="subcellular location">
    <subcellularLocation>
        <location evidence="1">Cytoplasm</location>
    </subcellularLocation>
</comment>
<dbReference type="Gene3D" id="3.30.390.30">
    <property type="match status" value="1"/>
</dbReference>
<evidence type="ECO:0000256" key="5">
    <source>
        <dbReference type="ARBA" id="ARBA00022490"/>
    </source>
</evidence>
<dbReference type="EMBL" id="BAABGJ010000080">
    <property type="protein sequence ID" value="GAA4355906.1"/>
    <property type="molecule type" value="Genomic_DNA"/>
</dbReference>
<gene>
    <name evidence="13" type="primary">lpdA_1</name>
    <name evidence="13" type="ORF">GCM10023165_48510</name>
</gene>
<dbReference type="InterPro" id="IPR016156">
    <property type="entry name" value="FAD/NAD-linked_Rdtase_dimer_sf"/>
</dbReference>
<comment type="caution">
    <text evidence="13">The sequence shown here is derived from an EMBL/GenBank/DDBJ whole genome shotgun (WGS) entry which is preliminary data.</text>
</comment>
<dbReference type="Gene3D" id="3.50.50.60">
    <property type="entry name" value="FAD/NAD(P)-binding domain"/>
    <property type="match status" value="2"/>
</dbReference>
<evidence type="ECO:0000256" key="4">
    <source>
        <dbReference type="ARBA" id="ARBA00016961"/>
    </source>
</evidence>
<dbReference type="Pfam" id="PF07992">
    <property type="entry name" value="Pyr_redox_2"/>
    <property type="match status" value="1"/>
</dbReference>
<dbReference type="Pfam" id="PF02852">
    <property type="entry name" value="Pyr_redox_dim"/>
    <property type="match status" value="1"/>
</dbReference>
<organism evidence="13 14">
    <name type="scientific">Variovorax defluvii</name>
    <dbReference type="NCBI Taxonomy" id="913761"/>
    <lineage>
        <taxon>Bacteria</taxon>
        <taxon>Pseudomonadati</taxon>
        <taxon>Pseudomonadota</taxon>
        <taxon>Betaproteobacteria</taxon>
        <taxon>Burkholderiales</taxon>
        <taxon>Comamonadaceae</taxon>
        <taxon>Variovorax</taxon>
    </lineage>
</organism>
<evidence type="ECO:0000259" key="12">
    <source>
        <dbReference type="Pfam" id="PF07992"/>
    </source>
</evidence>
<dbReference type="EC" id="1.8.1.4" evidence="3 10"/>
<evidence type="ECO:0000256" key="6">
    <source>
        <dbReference type="ARBA" id="ARBA00022630"/>
    </source>
</evidence>
<comment type="similarity">
    <text evidence="2 10">Belongs to the class-I pyridine nucleotide-disulfide oxidoreductase family.</text>
</comment>
<evidence type="ECO:0000259" key="11">
    <source>
        <dbReference type="Pfam" id="PF02852"/>
    </source>
</evidence>
<dbReference type="InterPro" id="IPR050151">
    <property type="entry name" value="Class-I_Pyr_Nuc-Dis_Oxidored"/>
</dbReference>
<keyword evidence="7 10" id="KW-0274">FAD</keyword>
<keyword evidence="10" id="KW-0676">Redox-active center</keyword>
<evidence type="ECO:0000256" key="9">
    <source>
        <dbReference type="ARBA" id="ARBA00049187"/>
    </source>
</evidence>
<dbReference type="Proteomes" id="UP001500975">
    <property type="component" value="Unassembled WGS sequence"/>
</dbReference>
<keyword evidence="14" id="KW-1185">Reference proteome</keyword>
<reference evidence="14" key="1">
    <citation type="journal article" date="2019" name="Int. J. Syst. Evol. Microbiol.">
        <title>The Global Catalogue of Microorganisms (GCM) 10K type strain sequencing project: providing services to taxonomists for standard genome sequencing and annotation.</title>
        <authorList>
            <consortium name="The Broad Institute Genomics Platform"/>
            <consortium name="The Broad Institute Genome Sequencing Center for Infectious Disease"/>
            <person name="Wu L."/>
            <person name="Ma J."/>
        </authorList>
    </citation>
    <scope>NUCLEOTIDE SEQUENCE [LARGE SCALE GENOMIC DNA]</scope>
    <source>
        <strain evidence="14">JCM 17804</strain>
    </source>
</reference>
<name>A0ABP8ICQ3_9BURK</name>
<dbReference type="InterPro" id="IPR006258">
    <property type="entry name" value="Lipoamide_DH"/>
</dbReference>
<evidence type="ECO:0000313" key="13">
    <source>
        <dbReference type="EMBL" id="GAA4355906.1"/>
    </source>
</evidence>
<proteinExistence type="inferred from homology"/>
<evidence type="ECO:0000256" key="3">
    <source>
        <dbReference type="ARBA" id="ARBA00012608"/>
    </source>
</evidence>
<dbReference type="InterPro" id="IPR004099">
    <property type="entry name" value="Pyr_nucl-diS_OxRdtase_dimer"/>
</dbReference>
<dbReference type="PIRSF" id="PIRSF000350">
    <property type="entry name" value="Mercury_reductase_MerA"/>
    <property type="match status" value="1"/>
</dbReference>
<comment type="catalytic activity">
    <reaction evidence="9 10">
        <text>N(6)-[(R)-dihydrolipoyl]-L-lysyl-[protein] + NAD(+) = N(6)-[(R)-lipoyl]-L-lysyl-[protein] + NADH + H(+)</text>
        <dbReference type="Rhea" id="RHEA:15045"/>
        <dbReference type="Rhea" id="RHEA-COMP:10474"/>
        <dbReference type="Rhea" id="RHEA-COMP:10475"/>
        <dbReference type="ChEBI" id="CHEBI:15378"/>
        <dbReference type="ChEBI" id="CHEBI:57540"/>
        <dbReference type="ChEBI" id="CHEBI:57945"/>
        <dbReference type="ChEBI" id="CHEBI:83099"/>
        <dbReference type="ChEBI" id="CHEBI:83100"/>
        <dbReference type="EC" id="1.8.1.4"/>
    </reaction>
</comment>
<keyword evidence="5" id="KW-0963">Cytoplasm</keyword>
<dbReference type="PANTHER" id="PTHR22912">
    <property type="entry name" value="DISULFIDE OXIDOREDUCTASE"/>
    <property type="match status" value="1"/>
</dbReference>
<dbReference type="PRINTS" id="PR00368">
    <property type="entry name" value="FADPNR"/>
</dbReference>